<dbReference type="PANTHER" id="PTHR43098">
    <property type="entry name" value="L-ORNITHINE N(5)-MONOOXYGENASE-RELATED"/>
    <property type="match status" value="1"/>
</dbReference>
<keyword evidence="9" id="KW-1185">Reference proteome</keyword>
<evidence type="ECO:0000256" key="2">
    <source>
        <dbReference type="ARBA" id="ARBA00010139"/>
    </source>
</evidence>
<evidence type="ECO:0000256" key="4">
    <source>
        <dbReference type="ARBA" id="ARBA00022827"/>
    </source>
</evidence>
<name>A0ABP3YKH0_9PSEU</name>
<evidence type="ECO:0000256" key="5">
    <source>
        <dbReference type="ARBA" id="ARBA00022857"/>
    </source>
</evidence>
<dbReference type="EMBL" id="BAAAHP010000177">
    <property type="protein sequence ID" value="GAA0896804.1"/>
    <property type="molecule type" value="Genomic_DNA"/>
</dbReference>
<dbReference type="PANTHER" id="PTHR43098:SF3">
    <property type="entry name" value="L-ORNITHINE N(5)-MONOOXYGENASE-RELATED"/>
    <property type="match status" value="1"/>
</dbReference>
<evidence type="ECO:0000313" key="9">
    <source>
        <dbReference type="Proteomes" id="UP001499967"/>
    </source>
</evidence>
<protein>
    <submittedName>
        <fullName evidence="8">NAD(P)/FAD-dependent oxidoreductase</fullName>
    </submittedName>
</protein>
<dbReference type="Gene3D" id="3.50.50.60">
    <property type="entry name" value="FAD/NAD(P)-binding domain"/>
    <property type="match status" value="2"/>
</dbReference>
<keyword evidence="5" id="KW-0521">NADP</keyword>
<dbReference type="InterPro" id="IPR050775">
    <property type="entry name" value="FAD-binding_Monooxygenases"/>
</dbReference>
<keyword evidence="3" id="KW-0285">Flavoprotein</keyword>
<accession>A0ABP3YKH0</accession>
<dbReference type="Proteomes" id="UP001499967">
    <property type="component" value="Unassembled WGS sequence"/>
</dbReference>
<keyword evidence="4" id="KW-0274">FAD</keyword>
<dbReference type="SUPFAM" id="SSF51905">
    <property type="entry name" value="FAD/NAD(P)-binding domain"/>
    <property type="match status" value="2"/>
</dbReference>
<proteinExistence type="inferred from homology"/>
<dbReference type="Pfam" id="PF13738">
    <property type="entry name" value="Pyr_redox_3"/>
    <property type="match status" value="1"/>
</dbReference>
<evidence type="ECO:0000256" key="1">
    <source>
        <dbReference type="ARBA" id="ARBA00001974"/>
    </source>
</evidence>
<evidence type="ECO:0000313" key="8">
    <source>
        <dbReference type="EMBL" id="GAA0896804.1"/>
    </source>
</evidence>
<dbReference type="PRINTS" id="PR00411">
    <property type="entry name" value="PNDRDTASEI"/>
</dbReference>
<evidence type="ECO:0000256" key="6">
    <source>
        <dbReference type="ARBA" id="ARBA00023002"/>
    </source>
</evidence>
<comment type="cofactor">
    <cofactor evidence="1">
        <name>FAD</name>
        <dbReference type="ChEBI" id="CHEBI:57692"/>
    </cofactor>
</comment>
<dbReference type="InterPro" id="IPR036188">
    <property type="entry name" value="FAD/NAD-bd_sf"/>
</dbReference>
<sequence>MSVGAQISPVPDDPASETVDVVVVGAGFSGVYAIHRLRQAGHSVLCLEAGDGVGGTWYWNRYPGARVDIESVQYSYSFDEALQQEWVWPELFSPQEDIERYINHVVDRFDLRRSIRFNARVDSVVFDEGERRWRVSTEAGQRVTARYVVAATGPLDATNIPRFPGADTFTGAMHHTSQWPREGVDLRGKRVGVIGTGSTGVQVVPEVARTAGHLHVFQRTPAYTVPAHNRPLDPDYEREWKAHYAERRQLMRHHPNALVLPMTQHGSVFDHTPEVRRAILEEAWDARSGLLFFFLFTDVLTDIRANEVVAEWFRGKIREIVRDPEVAELLCPTTYPLGAKRLSIDSGYYDSFNRDNVTLVDVRRDPIVGLTPDGLRTEGAEYELDVLILATGFDAMTGSLLRMNVTGAGGVDLREKWKQTPWNHLGLTVSGFPNLFLVHGPGSPSVLAQMVTQGEFQVDWIADLIARMEEQGAETVDTTPEAEQTWCAEVTRLANTTLFPLADSWQKGANIEGKPQSYMIWVGGFDAFADRCDEVAASGYPGLVFKP</sequence>
<evidence type="ECO:0000256" key="7">
    <source>
        <dbReference type="ARBA" id="ARBA00023033"/>
    </source>
</evidence>
<reference evidence="9" key="1">
    <citation type="journal article" date="2019" name="Int. J. Syst. Evol. Microbiol.">
        <title>The Global Catalogue of Microorganisms (GCM) 10K type strain sequencing project: providing services to taxonomists for standard genome sequencing and annotation.</title>
        <authorList>
            <consortium name="The Broad Institute Genomics Platform"/>
            <consortium name="The Broad Institute Genome Sequencing Center for Infectious Disease"/>
            <person name="Wu L."/>
            <person name="Ma J."/>
        </authorList>
    </citation>
    <scope>NUCLEOTIDE SEQUENCE [LARGE SCALE GENOMIC DNA]</scope>
    <source>
        <strain evidence="9">JCM 11117</strain>
    </source>
</reference>
<comment type="similarity">
    <text evidence="2">Belongs to the FAD-binding monooxygenase family.</text>
</comment>
<evidence type="ECO:0000256" key="3">
    <source>
        <dbReference type="ARBA" id="ARBA00022630"/>
    </source>
</evidence>
<organism evidence="8 9">
    <name type="scientific">Pseudonocardia zijingensis</name>
    <dbReference type="NCBI Taxonomy" id="153376"/>
    <lineage>
        <taxon>Bacteria</taxon>
        <taxon>Bacillati</taxon>
        <taxon>Actinomycetota</taxon>
        <taxon>Actinomycetes</taxon>
        <taxon>Pseudonocardiales</taxon>
        <taxon>Pseudonocardiaceae</taxon>
        <taxon>Pseudonocardia</taxon>
    </lineage>
</organism>
<gene>
    <name evidence="8" type="ORF">GCM10009559_56110</name>
</gene>
<comment type="caution">
    <text evidence="8">The sequence shown here is derived from an EMBL/GenBank/DDBJ whole genome shotgun (WGS) entry which is preliminary data.</text>
</comment>
<keyword evidence="6" id="KW-0560">Oxidoreductase</keyword>
<keyword evidence="7" id="KW-0503">Monooxygenase</keyword>
<dbReference type="RefSeq" id="WP_343944616.1">
    <property type="nucleotide sequence ID" value="NZ_BAAAHP010000177.1"/>
</dbReference>